<organism evidence="2 3">
    <name type="scientific">Capnocytophaga felis</name>
    <dbReference type="NCBI Taxonomy" id="2267611"/>
    <lineage>
        <taxon>Bacteria</taxon>
        <taxon>Pseudomonadati</taxon>
        <taxon>Bacteroidota</taxon>
        <taxon>Flavobacteriia</taxon>
        <taxon>Flavobacteriales</taxon>
        <taxon>Flavobacteriaceae</taxon>
        <taxon>Capnocytophaga</taxon>
    </lineage>
</organism>
<dbReference type="RefSeq" id="WP_227977359.1">
    <property type="nucleotide sequence ID" value="NZ_BLBC01000011.1"/>
</dbReference>
<proteinExistence type="predicted"/>
<sequence>MKRKSIFMAIILSTITYAQKKEIKKPEKQVYIVHGYYVPLIVIGLNGLVKSLKTKGLKHIDW</sequence>
<keyword evidence="3" id="KW-1185">Reference proteome</keyword>
<keyword evidence="1" id="KW-0472">Membrane</keyword>
<evidence type="ECO:0000313" key="2">
    <source>
        <dbReference type="EMBL" id="GET46517.1"/>
    </source>
</evidence>
<evidence type="ECO:0000313" key="3">
    <source>
        <dbReference type="Proteomes" id="UP000398217"/>
    </source>
</evidence>
<dbReference type="EMBL" id="BLBC01000011">
    <property type="protein sequence ID" value="GET46517.1"/>
    <property type="molecule type" value="Genomic_DNA"/>
</dbReference>
<gene>
    <name evidence="2" type="ORF">RCZ01_18190</name>
</gene>
<keyword evidence="1" id="KW-1133">Transmembrane helix</keyword>
<protein>
    <submittedName>
        <fullName evidence="2">Uncharacterized protein</fullName>
    </submittedName>
</protein>
<accession>A0A5M4BBA3</accession>
<feature type="transmembrane region" description="Helical" evidence="1">
    <location>
        <begin position="30"/>
        <end position="49"/>
    </location>
</feature>
<evidence type="ECO:0000256" key="1">
    <source>
        <dbReference type="SAM" id="Phobius"/>
    </source>
</evidence>
<dbReference type="AlphaFoldDB" id="A0A5M4BBA3"/>
<comment type="caution">
    <text evidence="2">The sequence shown here is derived from an EMBL/GenBank/DDBJ whole genome shotgun (WGS) entry which is preliminary data.</text>
</comment>
<dbReference type="Proteomes" id="UP000398217">
    <property type="component" value="Unassembled WGS sequence"/>
</dbReference>
<name>A0A5M4BBA3_9FLAO</name>
<keyword evidence="1" id="KW-0812">Transmembrane</keyword>
<reference evidence="3" key="1">
    <citation type="journal article" date="2020" name="Int. J. Syst. Evol. Microbiol.">
        <title>Capnocytophaga felis sp. nov. isolated from the feline oral cavity.</title>
        <authorList>
            <person name="Suzuki M."/>
            <person name="Umeda K."/>
            <person name="Kimura M."/>
            <person name="Imaoka K."/>
            <person name="Morikawa S."/>
            <person name="Maeda K."/>
        </authorList>
    </citation>
    <scope>NUCLEOTIDE SEQUENCE [LARGE SCALE GENOMIC DNA]</scope>
    <source>
        <strain evidence="3">KC07070</strain>
    </source>
</reference>